<evidence type="ECO:0000256" key="8">
    <source>
        <dbReference type="SAM" id="MobiDB-lite"/>
    </source>
</evidence>
<dbReference type="PROSITE" id="PS50297">
    <property type="entry name" value="ANK_REP_REGION"/>
    <property type="match status" value="3"/>
</dbReference>
<feature type="transmembrane region" description="Helical" evidence="9">
    <location>
        <begin position="703"/>
        <end position="724"/>
    </location>
</feature>
<gene>
    <name evidence="11" type="ORF">FCM35_KLT16728</name>
</gene>
<evidence type="ECO:0000256" key="2">
    <source>
        <dbReference type="ARBA" id="ARBA00022692"/>
    </source>
</evidence>
<comment type="subcellular location">
    <subcellularLocation>
        <location evidence="1">Membrane</location>
        <topology evidence="1">Multi-pass membrane protein</topology>
    </subcellularLocation>
</comment>
<dbReference type="OrthoDB" id="303876at2759"/>
<evidence type="ECO:0000256" key="4">
    <source>
        <dbReference type="ARBA" id="ARBA00022989"/>
    </source>
</evidence>
<evidence type="ECO:0000259" key="10">
    <source>
        <dbReference type="Pfam" id="PF13962"/>
    </source>
</evidence>
<evidence type="ECO:0000256" key="5">
    <source>
        <dbReference type="ARBA" id="ARBA00023043"/>
    </source>
</evidence>
<evidence type="ECO:0000313" key="12">
    <source>
        <dbReference type="Proteomes" id="UP000623129"/>
    </source>
</evidence>
<sequence>MAELTVIEIREDGRAQPQHSPFDPVTSEIEEVETPQSQPQQPLNDPVAAEILEDHRPRIDPELLRAIVNGDLIWFEPIRATNSDNSGLGGVTCGENTALHVVAGVIEKSSPMSPSPKHMYRYFNPRTLVDVLEASAVILVFLIFRASSYIMSLVNAISFVFTSKRNSKHIDAAQMNVHYPKILTVYHQWKTEYHQWKWQKKHELIEKARRTPWLKYVLSLPYISIHYKRRMNLEIAEIIYHKVPALLKARNYVMETPLHCAAKAGKLEMVSLLVNFARNEGPEELEEVLRARNKVGETALHEAARSGYSDVVEELLRVDENLASLVDNNGISPLYWAVTAGCLDIVHMLIAPNRLTSYAGPDEQTALHAAVMRQEETITRAILEWNPSLAVITDIAGNTPIHNAALIGNTYAVRELLLKNTRPVYRNNLSGSFPVHLAAEAGNVKVIKELLSMCPDVGELLDKEERNFLHVAVQNKRIRVIMVAYQEGINANVINAKDKDGNTPLHLAVISSDSEIFALLSQNKRLNPNIRNKAGLTPLDLSASLQDHQFTYSLNPQSIIHRALVTRGAFQNPYQHDRSKKVDDFLKARADCPNRREGKEMWNGVEVDMEKESTKYQNMSNSLITGAVLIASATFVSIFTVSGVYRDDNTSHTLRRRSFFKAFIIVDVLAFICAIVSTIWLLYSALSNFHLKYRKFYFQWSNLLLYGAINLFILTFGLGGYIAIAPLSEWLALLILAVAN</sequence>
<feature type="repeat" description="ANK" evidence="7">
    <location>
        <begin position="430"/>
        <end position="452"/>
    </location>
</feature>
<feature type="transmembrane region" description="Helical" evidence="9">
    <location>
        <begin position="662"/>
        <end position="683"/>
    </location>
</feature>
<dbReference type="PANTHER" id="PTHR24186:SF50">
    <property type="entry name" value="ANKYRIN REPEAT-CONTAINING PROTEIN ITN1-LIKE ISOFORM X1"/>
    <property type="match status" value="1"/>
</dbReference>
<dbReference type="Pfam" id="PF13962">
    <property type="entry name" value="PGG"/>
    <property type="match status" value="1"/>
</dbReference>
<feature type="transmembrane region" description="Helical" evidence="9">
    <location>
        <begin position="136"/>
        <end position="161"/>
    </location>
</feature>
<evidence type="ECO:0000256" key="3">
    <source>
        <dbReference type="ARBA" id="ARBA00022737"/>
    </source>
</evidence>
<keyword evidence="12" id="KW-1185">Reference proteome</keyword>
<dbReference type="InterPro" id="IPR002110">
    <property type="entry name" value="Ankyrin_rpt"/>
</dbReference>
<evidence type="ECO:0000313" key="11">
    <source>
        <dbReference type="EMBL" id="KAF3339257.1"/>
    </source>
</evidence>
<reference evidence="11" key="1">
    <citation type="submission" date="2020-01" db="EMBL/GenBank/DDBJ databases">
        <title>Genome sequence of Kobresia littledalei, the first chromosome-level genome in the family Cyperaceae.</title>
        <authorList>
            <person name="Qu G."/>
        </authorList>
    </citation>
    <scope>NUCLEOTIDE SEQUENCE</scope>
    <source>
        <strain evidence="11">C.B.Clarke</strain>
        <tissue evidence="11">Leaf</tissue>
    </source>
</reference>
<organism evidence="11 12">
    <name type="scientific">Carex littledalei</name>
    <dbReference type="NCBI Taxonomy" id="544730"/>
    <lineage>
        <taxon>Eukaryota</taxon>
        <taxon>Viridiplantae</taxon>
        <taxon>Streptophyta</taxon>
        <taxon>Embryophyta</taxon>
        <taxon>Tracheophyta</taxon>
        <taxon>Spermatophyta</taxon>
        <taxon>Magnoliopsida</taxon>
        <taxon>Liliopsida</taxon>
        <taxon>Poales</taxon>
        <taxon>Cyperaceae</taxon>
        <taxon>Cyperoideae</taxon>
        <taxon>Cariceae</taxon>
        <taxon>Carex</taxon>
        <taxon>Carex subgen. Euthyceras</taxon>
    </lineage>
</organism>
<comment type="caution">
    <text evidence="11">The sequence shown here is derived from an EMBL/GenBank/DDBJ whole genome shotgun (WGS) entry which is preliminary data.</text>
</comment>
<feature type="transmembrane region" description="Helical" evidence="9">
    <location>
        <begin position="623"/>
        <end position="642"/>
    </location>
</feature>
<feature type="region of interest" description="Disordered" evidence="8">
    <location>
        <begin position="1"/>
        <end position="43"/>
    </location>
</feature>
<accession>A0A833RDE8</accession>
<evidence type="ECO:0000256" key="7">
    <source>
        <dbReference type="PROSITE-ProRule" id="PRU00023"/>
    </source>
</evidence>
<dbReference type="Pfam" id="PF12796">
    <property type="entry name" value="Ank_2"/>
    <property type="match status" value="2"/>
</dbReference>
<dbReference type="Gene3D" id="1.25.40.20">
    <property type="entry name" value="Ankyrin repeat-containing domain"/>
    <property type="match status" value="1"/>
</dbReference>
<dbReference type="SMART" id="SM00248">
    <property type="entry name" value="ANK"/>
    <property type="match status" value="8"/>
</dbReference>
<feature type="repeat" description="ANK" evidence="7">
    <location>
        <begin position="295"/>
        <end position="327"/>
    </location>
</feature>
<keyword evidence="4 9" id="KW-1133">Transmembrane helix</keyword>
<evidence type="ECO:0000256" key="9">
    <source>
        <dbReference type="SAM" id="Phobius"/>
    </source>
</evidence>
<keyword evidence="5 7" id="KW-0040">ANK repeat</keyword>
<feature type="repeat" description="ANK" evidence="7">
    <location>
        <begin position="396"/>
        <end position="428"/>
    </location>
</feature>
<dbReference type="Proteomes" id="UP000623129">
    <property type="component" value="Unassembled WGS sequence"/>
</dbReference>
<keyword evidence="3" id="KW-0677">Repeat</keyword>
<keyword evidence="6 9" id="KW-0472">Membrane</keyword>
<keyword evidence="2 9" id="KW-0812">Transmembrane</keyword>
<dbReference type="InterPro" id="IPR036770">
    <property type="entry name" value="Ankyrin_rpt-contain_sf"/>
</dbReference>
<feature type="domain" description="PGG" evidence="10">
    <location>
        <begin position="615"/>
        <end position="722"/>
    </location>
</feature>
<dbReference type="GO" id="GO:0005886">
    <property type="term" value="C:plasma membrane"/>
    <property type="evidence" value="ECO:0007669"/>
    <property type="project" value="TreeGrafter"/>
</dbReference>
<dbReference type="EMBL" id="SWLB01000004">
    <property type="protein sequence ID" value="KAF3339257.1"/>
    <property type="molecule type" value="Genomic_DNA"/>
</dbReference>
<dbReference type="SUPFAM" id="SSF48403">
    <property type="entry name" value="Ankyrin repeat"/>
    <property type="match status" value="2"/>
</dbReference>
<protein>
    <submittedName>
        <fullName evidence="11">Ankyrin repeat-containing protein</fullName>
    </submittedName>
</protein>
<evidence type="ECO:0000256" key="6">
    <source>
        <dbReference type="ARBA" id="ARBA00023136"/>
    </source>
</evidence>
<evidence type="ECO:0000256" key="1">
    <source>
        <dbReference type="ARBA" id="ARBA00004141"/>
    </source>
</evidence>
<feature type="compositionally biased region" description="Polar residues" evidence="8">
    <location>
        <begin position="34"/>
        <end position="43"/>
    </location>
</feature>
<dbReference type="InterPro" id="IPR026961">
    <property type="entry name" value="PGG_dom"/>
</dbReference>
<proteinExistence type="predicted"/>
<name>A0A833RDE8_9POAL</name>
<dbReference type="PANTHER" id="PTHR24186">
    <property type="entry name" value="PROTEIN PHOSPHATASE 1 REGULATORY SUBUNIT"/>
    <property type="match status" value="1"/>
</dbReference>
<feature type="repeat" description="ANK" evidence="7">
    <location>
        <begin position="500"/>
        <end position="520"/>
    </location>
</feature>
<dbReference type="PROSITE" id="PS50088">
    <property type="entry name" value="ANK_REPEAT"/>
    <property type="match status" value="4"/>
</dbReference>
<dbReference type="AlphaFoldDB" id="A0A833RDE8"/>
<dbReference type="Pfam" id="PF13857">
    <property type="entry name" value="Ank_5"/>
    <property type="match status" value="1"/>
</dbReference>